<accession>A0A2H3BL26</accession>
<sequence>MVRGNTRSSGCMQAVLILSHRCYLIHCVGKPECELLPSYLIVKTIAEAPSEMDRYHLSIVDMDLLTYIIDYSTPQTSSWYDSLVSHSLKATSLDMDAPERRLLGTGRRV</sequence>
<dbReference type="EMBL" id="KZ293435">
    <property type="protein sequence ID" value="PBK67702.1"/>
    <property type="molecule type" value="Genomic_DNA"/>
</dbReference>
<proteinExistence type="predicted"/>
<gene>
    <name evidence="1" type="ORF">ARMSODRAFT_958705</name>
</gene>
<evidence type="ECO:0000313" key="2">
    <source>
        <dbReference type="Proteomes" id="UP000218334"/>
    </source>
</evidence>
<keyword evidence="2" id="KW-1185">Reference proteome</keyword>
<organism evidence="1 2">
    <name type="scientific">Armillaria solidipes</name>
    <dbReference type="NCBI Taxonomy" id="1076256"/>
    <lineage>
        <taxon>Eukaryota</taxon>
        <taxon>Fungi</taxon>
        <taxon>Dikarya</taxon>
        <taxon>Basidiomycota</taxon>
        <taxon>Agaricomycotina</taxon>
        <taxon>Agaricomycetes</taxon>
        <taxon>Agaricomycetidae</taxon>
        <taxon>Agaricales</taxon>
        <taxon>Marasmiineae</taxon>
        <taxon>Physalacriaceae</taxon>
        <taxon>Armillaria</taxon>
    </lineage>
</organism>
<dbReference type="Proteomes" id="UP000218334">
    <property type="component" value="Unassembled WGS sequence"/>
</dbReference>
<reference evidence="2" key="1">
    <citation type="journal article" date="2017" name="Nat. Ecol. Evol.">
        <title>Genome expansion and lineage-specific genetic innovations in the forest pathogenic fungi Armillaria.</title>
        <authorList>
            <person name="Sipos G."/>
            <person name="Prasanna A.N."/>
            <person name="Walter M.C."/>
            <person name="O'Connor E."/>
            <person name="Balint B."/>
            <person name="Krizsan K."/>
            <person name="Kiss B."/>
            <person name="Hess J."/>
            <person name="Varga T."/>
            <person name="Slot J."/>
            <person name="Riley R."/>
            <person name="Boka B."/>
            <person name="Rigling D."/>
            <person name="Barry K."/>
            <person name="Lee J."/>
            <person name="Mihaltcheva S."/>
            <person name="LaButti K."/>
            <person name="Lipzen A."/>
            <person name="Waldron R."/>
            <person name="Moloney N.M."/>
            <person name="Sperisen C."/>
            <person name="Kredics L."/>
            <person name="Vagvoelgyi C."/>
            <person name="Patrignani A."/>
            <person name="Fitzpatrick D."/>
            <person name="Nagy I."/>
            <person name="Doyle S."/>
            <person name="Anderson J.B."/>
            <person name="Grigoriev I.V."/>
            <person name="Gueldener U."/>
            <person name="Muensterkoetter M."/>
            <person name="Nagy L.G."/>
        </authorList>
    </citation>
    <scope>NUCLEOTIDE SEQUENCE [LARGE SCALE GENOMIC DNA]</scope>
    <source>
        <strain evidence="2">28-4</strain>
    </source>
</reference>
<evidence type="ECO:0000313" key="1">
    <source>
        <dbReference type="EMBL" id="PBK67702.1"/>
    </source>
</evidence>
<name>A0A2H3BL26_9AGAR</name>
<protein>
    <submittedName>
        <fullName evidence="1">Uncharacterized protein</fullName>
    </submittedName>
</protein>
<dbReference type="AlphaFoldDB" id="A0A2H3BL26"/>